<accession>A0A9P5GVZ7</accession>
<organism evidence="2 3">
    <name type="scientific">Cylindrodendrum hubeiense</name>
    <dbReference type="NCBI Taxonomy" id="595255"/>
    <lineage>
        <taxon>Eukaryota</taxon>
        <taxon>Fungi</taxon>
        <taxon>Dikarya</taxon>
        <taxon>Ascomycota</taxon>
        <taxon>Pezizomycotina</taxon>
        <taxon>Sordariomycetes</taxon>
        <taxon>Hypocreomycetidae</taxon>
        <taxon>Hypocreales</taxon>
        <taxon>Nectriaceae</taxon>
        <taxon>Cylindrodendrum</taxon>
    </lineage>
</organism>
<feature type="region of interest" description="Disordered" evidence="1">
    <location>
        <begin position="146"/>
        <end position="172"/>
    </location>
</feature>
<name>A0A9P5GVZ7_9HYPO</name>
<gene>
    <name evidence="2" type="ORF">G7Z17_g13361</name>
</gene>
<keyword evidence="3" id="KW-1185">Reference proteome</keyword>
<evidence type="ECO:0000313" key="3">
    <source>
        <dbReference type="Proteomes" id="UP000722485"/>
    </source>
</evidence>
<evidence type="ECO:0000256" key="1">
    <source>
        <dbReference type="SAM" id="MobiDB-lite"/>
    </source>
</evidence>
<dbReference type="Proteomes" id="UP000722485">
    <property type="component" value="Unassembled WGS sequence"/>
</dbReference>
<comment type="caution">
    <text evidence="2">The sequence shown here is derived from an EMBL/GenBank/DDBJ whole genome shotgun (WGS) entry which is preliminary data.</text>
</comment>
<sequence length="332" mass="36848">MQLGGDNSRQAASRFPNQQNIERLLSRPSASSANSANLNPSLSWTGLDFIRSFATSPIASTTDKWLSPPLPNVDCFPHLISSPSFNPPISKSPIPSLLLHFASPCVVLHSSSPAPLELRHPQELQKLQEPHHWNIWHRCNRFENQQPATRSVRDTHSRARQGPGRTTEPLNHHAAYASRVKPRNTRARRLRRPVSTRYSALPPVRIQVHGQGYVHIRVDSDGDPAAAASLAAPSCLTKDPRLRILCQLSCSRFTPVWSVAYAPAPFRPRPPVSKVQFSVQYSVQYLPTQGPVAKRQHDAALHNSPSKSRPKQLILEPAFAQAQAAAHRGAYH</sequence>
<proteinExistence type="predicted"/>
<dbReference type="AlphaFoldDB" id="A0A9P5GVZ7"/>
<reference evidence="2" key="1">
    <citation type="submission" date="2020-03" db="EMBL/GenBank/DDBJ databases">
        <title>Draft Genome Sequence of Cylindrodendrum hubeiense.</title>
        <authorList>
            <person name="Buettner E."/>
            <person name="Kellner H."/>
        </authorList>
    </citation>
    <scope>NUCLEOTIDE SEQUENCE</scope>
    <source>
        <strain evidence="2">IHI 201604</strain>
    </source>
</reference>
<protein>
    <submittedName>
        <fullName evidence="2">Uncharacterized protein</fullName>
    </submittedName>
</protein>
<dbReference type="EMBL" id="JAANBB010000768">
    <property type="protein sequence ID" value="KAF7534418.1"/>
    <property type="molecule type" value="Genomic_DNA"/>
</dbReference>
<evidence type="ECO:0000313" key="2">
    <source>
        <dbReference type="EMBL" id="KAF7534418.1"/>
    </source>
</evidence>